<evidence type="ECO:0000313" key="2">
    <source>
        <dbReference type="Proteomes" id="UP000824242"/>
    </source>
</evidence>
<dbReference type="EMBL" id="DVGZ01000083">
    <property type="protein sequence ID" value="HIR47563.1"/>
    <property type="molecule type" value="Genomic_DNA"/>
</dbReference>
<organism evidence="1 2">
    <name type="scientific">Candidatus Caccousia avicola</name>
    <dbReference type="NCBI Taxonomy" id="2840721"/>
    <lineage>
        <taxon>Bacteria</taxon>
        <taxon>Bacillati</taxon>
        <taxon>Bacillota</taxon>
        <taxon>Clostridia</taxon>
        <taxon>Eubacteriales</taxon>
        <taxon>Oscillospiraceae</taxon>
        <taxon>Oscillospiraceae incertae sedis</taxon>
        <taxon>Candidatus Caccousia</taxon>
    </lineage>
</organism>
<accession>A0A9D1DFB6</accession>
<evidence type="ECO:0000313" key="1">
    <source>
        <dbReference type="EMBL" id="HIR47563.1"/>
    </source>
</evidence>
<protein>
    <submittedName>
        <fullName evidence="1">Uncharacterized protein</fullName>
    </submittedName>
</protein>
<sequence>MECGKLTAKLRDAVPVCFIENGKEVKRFKNIEIPDEIKRLPYQDFEFSVPVSGAITFKITFEEGILPKVWPEARTRKTRKIKLEEAPVPEHITAGLQAALEQAEAEGQPMAEIAEAAAQGAEITTELNGQELTITAHETENMEAAFNVTGERRKALVEAVKAFIDAPAVYQNAPSFAYVIGDYTVSKTGTVSGPANEALMAALNAKGFIAE</sequence>
<proteinExistence type="predicted"/>
<reference evidence="1" key="2">
    <citation type="journal article" date="2021" name="PeerJ">
        <title>Extensive microbial diversity within the chicken gut microbiome revealed by metagenomics and culture.</title>
        <authorList>
            <person name="Gilroy R."/>
            <person name="Ravi A."/>
            <person name="Getino M."/>
            <person name="Pursley I."/>
            <person name="Horton D.L."/>
            <person name="Alikhan N.F."/>
            <person name="Baker D."/>
            <person name="Gharbi K."/>
            <person name="Hall N."/>
            <person name="Watson M."/>
            <person name="Adriaenssens E.M."/>
            <person name="Foster-Nyarko E."/>
            <person name="Jarju S."/>
            <person name="Secka A."/>
            <person name="Antonio M."/>
            <person name="Oren A."/>
            <person name="Chaudhuri R.R."/>
            <person name="La Ragione R."/>
            <person name="Hildebrand F."/>
            <person name="Pallen M.J."/>
        </authorList>
    </citation>
    <scope>NUCLEOTIDE SEQUENCE</scope>
    <source>
        <strain evidence="1">ChiSxjej1B13-7958</strain>
    </source>
</reference>
<gene>
    <name evidence="1" type="ORF">IAB89_07900</name>
</gene>
<comment type="caution">
    <text evidence="1">The sequence shown here is derived from an EMBL/GenBank/DDBJ whole genome shotgun (WGS) entry which is preliminary data.</text>
</comment>
<dbReference type="AlphaFoldDB" id="A0A9D1DFB6"/>
<dbReference type="Proteomes" id="UP000824242">
    <property type="component" value="Unassembled WGS sequence"/>
</dbReference>
<reference evidence="1" key="1">
    <citation type="submission" date="2020-10" db="EMBL/GenBank/DDBJ databases">
        <authorList>
            <person name="Gilroy R."/>
        </authorList>
    </citation>
    <scope>NUCLEOTIDE SEQUENCE</scope>
    <source>
        <strain evidence="1">ChiSxjej1B13-7958</strain>
    </source>
</reference>
<name>A0A9D1DFB6_9FIRM</name>